<comment type="caution">
    <text evidence="2">The sequence shown here is derived from an EMBL/GenBank/DDBJ whole genome shotgun (WGS) entry which is preliminary data.</text>
</comment>
<keyword evidence="1" id="KW-0732">Signal</keyword>
<dbReference type="AlphaFoldDB" id="A0A0C2JMX3"/>
<feature type="chain" id="PRO_5002167838" evidence="1">
    <location>
        <begin position="19"/>
        <end position="390"/>
    </location>
</feature>
<evidence type="ECO:0000256" key="1">
    <source>
        <dbReference type="SAM" id="SignalP"/>
    </source>
</evidence>
<dbReference type="Proteomes" id="UP000031668">
    <property type="component" value="Unassembled WGS sequence"/>
</dbReference>
<dbReference type="EMBL" id="JWZT01001987">
    <property type="protein sequence ID" value="KII70713.1"/>
    <property type="molecule type" value="Genomic_DNA"/>
</dbReference>
<gene>
    <name evidence="2" type="ORF">RF11_09048</name>
</gene>
<feature type="signal peptide" evidence="1">
    <location>
        <begin position="1"/>
        <end position="18"/>
    </location>
</feature>
<sequence>MRLDSIIFIILTLKLTWELRPNFDTVGTCYRIINSREDHWVVFKLNKYRHAIPPYFMMTVKVIYTDMVNPNKTRNETFVYHLKHFTRECTTSLKVGYGSHIQTEIEFKIYLSFGVQEYFFTEYNFILLDEPFTGVHFVDSHYTFDNLFINFQKYYRDVILIPEAGFNIQELDFQTSAHDDHSCVVIMYKNRKKRGHKYSTSITMEIKAFKDSDTFPGQLLYEFNLTGFRTECTRYYNIEAKNPYLFYPEKWEKFHLQTRIIDVFYGTVEVNLMHVSGQNKKSNFKADFYFTNLNFLPINSRNFSDYSGKLTQKNSYIMFLGSYQIRVYYCIVDGKASQLEEYMIGDNVFEVTLYGFFSYGKNHHLLVAQNLLEHRIQECKNRITDYYEFN</sequence>
<protein>
    <submittedName>
        <fullName evidence="2">Uncharacterized protein</fullName>
    </submittedName>
</protein>
<reference evidence="2 3" key="1">
    <citation type="journal article" date="2014" name="Genome Biol. Evol.">
        <title>The genome of the myxosporean Thelohanellus kitauei shows adaptations to nutrient acquisition within its fish host.</title>
        <authorList>
            <person name="Yang Y."/>
            <person name="Xiong J."/>
            <person name="Zhou Z."/>
            <person name="Huo F."/>
            <person name="Miao W."/>
            <person name="Ran C."/>
            <person name="Liu Y."/>
            <person name="Zhang J."/>
            <person name="Feng J."/>
            <person name="Wang M."/>
            <person name="Wang M."/>
            <person name="Wang L."/>
            <person name="Yao B."/>
        </authorList>
    </citation>
    <scope>NUCLEOTIDE SEQUENCE [LARGE SCALE GENOMIC DNA]</scope>
    <source>
        <strain evidence="2">Wuqing</strain>
    </source>
</reference>
<keyword evidence="3" id="KW-1185">Reference proteome</keyword>
<name>A0A0C2JMX3_THEKT</name>
<accession>A0A0C2JMX3</accession>
<evidence type="ECO:0000313" key="3">
    <source>
        <dbReference type="Proteomes" id="UP000031668"/>
    </source>
</evidence>
<proteinExistence type="predicted"/>
<evidence type="ECO:0000313" key="2">
    <source>
        <dbReference type="EMBL" id="KII70713.1"/>
    </source>
</evidence>
<organism evidence="2 3">
    <name type="scientific">Thelohanellus kitauei</name>
    <name type="common">Myxosporean</name>
    <dbReference type="NCBI Taxonomy" id="669202"/>
    <lineage>
        <taxon>Eukaryota</taxon>
        <taxon>Metazoa</taxon>
        <taxon>Cnidaria</taxon>
        <taxon>Myxozoa</taxon>
        <taxon>Myxosporea</taxon>
        <taxon>Bivalvulida</taxon>
        <taxon>Platysporina</taxon>
        <taxon>Myxobolidae</taxon>
        <taxon>Thelohanellus</taxon>
    </lineage>
</organism>